<sequence>MKRKRLEVPALFRSGNLMVTKDGRGQAFYRVPQVNYEFLSSAEKRGLRDHLANFLNEFPHTLTWWQVPVPHSPQDILEKERPQVPADRLKAWEENIRATAEAIREMVPYRHPLFLAVDLEPVTGNLGEEIARNVYEIIRDPMALIDDIIGGEPYRLPWSEWKRFEQAEEEIFQRIRQEFHAGVERCSESEVLWLIERCGCRGVSPPFQEEPMELVVQDGYIYTSRADLERGLHDVVLDFGKQLGMVKWTKEFPDGQKSGWFSHLTLSWLPWGLRFPGGAEIFQHVRELDFPVELMVRTVPIPHEQALSQLQNVFQYITGQIQHVKESTREGDSDSTDLSDFERDLERKDINQELRQKVKEEQIPLFRAQMIFTVWGESPKMVRERRRKLIQAMKEIDLRLEVPIVKQKTLYCHTLPGSTEIDSFYFVRPTAEFIASFMPIGCSEVGDPSGTFIGITVPSGSRHGERAVGCSPAYLDESRARNQLSLTSSMLIMGTLGRGKSMLANWLIYNRLMRGVRQFVFEPKDEKWAWGFELPELRPLMNLVSLSTSVRDKGKLDPLLALGKDPRMREDVNERQYVADFALTLLLYLAGEPDTSLAGQAIGYAVDETLKNDDLPTMMRVIHYLEAFLRGEIRFPINREAARGEVDRVASFLKRQATRTKAQLLFGSGEEDPVDLSSPLTIVQMQELQFPDPSRPDYRQNMAVFTCIADLGRRFVNRPGSAKSVTFEEGHKLRDEKVGQMTYRELIRTCRSKDADVVMIVHNARDLRIDPSAKLREGEDGGEEIRSNMGNRCIFRVSDESEAASACEILGIEPTERNLSEIMNLGAGEWIMRDVEQRVAKVKFDLRRVNPRLFRAFDTRPEAMAERERKYGHLRNLPLEEAYRLLDEETKGAAG</sequence>
<organism evidence="1 2">
    <name type="scientific">Planifilum fulgidum</name>
    <dbReference type="NCBI Taxonomy" id="201973"/>
    <lineage>
        <taxon>Bacteria</taxon>
        <taxon>Bacillati</taxon>
        <taxon>Bacillota</taxon>
        <taxon>Bacilli</taxon>
        <taxon>Bacillales</taxon>
        <taxon>Thermoactinomycetaceae</taxon>
        <taxon>Planifilum</taxon>
    </lineage>
</organism>
<dbReference type="EMBL" id="FOOK01000019">
    <property type="protein sequence ID" value="SFG17493.1"/>
    <property type="molecule type" value="Genomic_DNA"/>
</dbReference>
<proteinExistence type="predicted"/>
<name>A0A1I2PQ19_9BACL</name>
<dbReference type="PANTHER" id="PTHR30121">
    <property type="entry name" value="UNCHARACTERIZED PROTEIN YJGR-RELATED"/>
    <property type="match status" value="1"/>
</dbReference>
<dbReference type="STRING" id="201973.SAMN04488025_11923"/>
<evidence type="ECO:0000313" key="2">
    <source>
        <dbReference type="Proteomes" id="UP000198661"/>
    </source>
</evidence>
<dbReference type="InterPro" id="IPR051162">
    <property type="entry name" value="T4SS_component"/>
</dbReference>
<dbReference type="PANTHER" id="PTHR30121:SF6">
    <property type="entry name" value="SLR6007 PROTEIN"/>
    <property type="match status" value="1"/>
</dbReference>
<keyword evidence="2" id="KW-1185">Reference proteome</keyword>
<gene>
    <name evidence="1" type="ORF">SAMN04488025_11923</name>
</gene>
<dbReference type="SUPFAM" id="SSF52540">
    <property type="entry name" value="P-loop containing nucleoside triphosphate hydrolases"/>
    <property type="match status" value="1"/>
</dbReference>
<dbReference type="OrthoDB" id="1647424at2"/>
<dbReference type="Gene3D" id="3.40.50.300">
    <property type="entry name" value="P-loop containing nucleotide triphosphate hydrolases"/>
    <property type="match status" value="2"/>
</dbReference>
<dbReference type="Proteomes" id="UP000198661">
    <property type="component" value="Unassembled WGS sequence"/>
</dbReference>
<protein>
    <submittedName>
        <fullName evidence="1">AAA-like domain-containing protein</fullName>
    </submittedName>
</protein>
<evidence type="ECO:0000313" key="1">
    <source>
        <dbReference type="EMBL" id="SFG17493.1"/>
    </source>
</evidence>
<dbReference type="RefSeq" id="WP_092038954.1">
    <property type="nucleotide sequence ID" value="NZ_FOOK01000019.1"/>
</dbReference>
<dbReference type="InterPro" id="IPR027417">
    <property type="entry name" value="P-loop_NTPase"/>
</dbReference>
<dbReference type="AlphaFoldDB" id="A0A1I2PQ19"/>
<reference evidence="1 2" key="1">
    <citation type="submission" date="2016-10" db="EMBL/GenBank/DDBJ databases">
        <authorList>
            <person name="de Groot N.N."/>
        </authorList>
    </citation>
    <scope>NUCLEOTIDE SEQUENCE [LARGE SCALE GENOMIC DNA]</scope>
    <source>
        <strain evidence="1 2">DSM 44945</strain>
    </source>
</reference>
<accession>A0A1I2PQ19</accession>
<dbReference type="Pfam" id="PF12846">
    <property type="entry name" value="AAA_10"/>
    <property type="match status" value="1"/>
</dbReference>